<dbReference type="PANTHER" id="PTHR39962">
    <property type="entry name" value="BLL4848 PROTEIN"/>
    <property type="match status" value="1"/>
</dbReference>
<dbReference type="InterPro" id="IPR053174">
    <property type="entry name" value="LpxI"/>
</dbReference>
<reference evidence="3" key="2">
    <citation type="submission" date="2020-09" db="EMBL/GenBank/DDBJ databases">
        <authorList>
            <person name="Sun Q."/>
            <person name="Kim S."/>
        </authorList>
    </citation>
    <scope>NUCLEOTIDE SEQUENCE</scope>
    <source>
        <strain evidence="3">KCTC 23714</strain>
    </source>
</reference>
<reference evidence="3" key="1">
    <citation type="journal article" date="2014" name="Int. J. Syst. Evol. Microbiol.">
        <title>Complete genome sequence of Corynebacterium casei LMG S-19264T (=DSM 44701T), isolated from a smear-ripened cheese.</title>
        <authorList>
            <consortium name="US DOE Joint Genome Institute (JGI-PGF)"/>
            <person name="Walter F."/>
            <person name="Albersmeier A."/>
            <person name="Kalinowski J."/>
            <person name="Ruckert C."/>
        </authorList>
    </citation>
    <scope>NUCLEOTIDE SEQUENCE</scope>
    <source>
        <strain evidence="3">KCTC 23714</strain>
    </source>
</reference>
<proteinExistence type="predicted"/>
<dbReference type="Pfam" id="PF06230">
    <property type="entry name" value="LpxI_C"/>
    <property type="match status" value="1"/>
</dbReference>
<evidence type="ECO:0000313" key="3">
    <source>
        <dbReference type="EMBL" id="GGW21580.1"/>
    </source>
</evidence>
<dbReference type="EMBL" id="BMYQ01000001">
    <property type="protein sequence ID" value="GGW21580.1"/>
    <property type="molecule type" value="Genomic_DNA"/>
</dbReference>
<keyword evidence="3" id="KW-0548">Nucleotidyltransferase</keyword>
<feature type="domain" description="LpxI N-terminal" evidence="2">
    <location>
        <begin position="4"/>
        <end position="126"/>
    </location>
</feature>
<dbReference type="Proteomes" id="UP000628984">
    <property type="component" value="Unassembled WGS sequence"/>
</dbReference>
<evidence type="ECO:0000313" key="4">
    <source>
        <dbReference type="Proteomes" id="UP000628984"/>
    </source>
</evidence>
<keyword evidence="4" id="KW-1185">Reference proteome</keyword>
<dbReference type="GO" id="GO:0016779">
    <property type="term" value="F:nucleotidyltransferase activity"/>
    <property type="evidence" value="ECO:0007669"/>
    <property type="project" value="UniProtKB-KW"/>
</dbReference>
<dbReference type="Gene3D" id="3.40.50.20">
    <property type="match status" value="1"/>
</dbReference>
<dbReference type="Gene3D" id="3.40.140.80">
    <property type="match status" value="1"/>
</dbReference>
<feature type="domain" description="LpxI C-terminal" evidence="1">
    <location>
        <begin position="131"/>
        <end position="263"/>
    </location>
</feature>
<dbReference type="InterPro" id="IPR010415">
    <property type="entry name" value="LpxI_C"/>
</dbReference>
<dbReference type="InterPro" id="IPR041255">
    <property type="entry name" value="LpxI_N"/>
</dbReference>
<name>A0A918IL30_9RHOB</name>
<comment type="caution">
    <text evidence="3">The sequence shown here is derived from an EMBL/GenBank/DDBJ whole genome shotgun (WGS) entry which is preliminary data.</text>
</comment>
<keyword evidence="3" id="KW-0808">Transferase</keyword>
<dbReference type="PANTHER" id="PTHR39962:SF1">
    <property type="entry name" value="LPXI FAMILY PROTEIN"/>
    <property type="match status" value="1"/>
</dbReference>
<accession>A0A918IL30</accession>
<dbReference type="AlphaFoldDB" id="A0A918IL30"/>
<gene>
    <name evidence="3" type="ORF">GCM10011452_02770</name>
</gene>
<dbReference type="Pfam" id="PF17930">
    <property type="entry name" value="LpxI_N"/>
    <property type="match status" value="1"/>
</dbReference>
<dbReference type="InterPro" id="IPR043167">
    <property type="entry name" value="LpxI_C_sf"/>
</dbReference>
<sequence length="271" mass="27634">MTRTAIIAGAGALPAAVAAELDQPLVCALDGFQPAGLAVDQVFRVERLVPFLRGLADAGVERVIFAGAVQRPRLDPALFDPATAQMVPRLLAAMQAGDDATLREVLAIFAEAGFEIAGVADVAPGLVPGAGVLAGAPTEGDARDADRAAAIVAALGAVDVGQGAVVAQGLCLAVEALPGTDAMLDWVAQTARRPDPKGARGVFYKAPKPGQDRRIDLPTLGVETLRRAHAAGLAGIAFEAGGVILLDRAAMLAEAERLGLFLWARDAAGQA</sequence>
<organism evidence="3 4">
    <name type="scientific">Gemmobacter lanyuensis</name>
    <dbReference type="NCBI Taxonomy" id="1054497"/>
    <lineage>
        <taxon>Bacteria</taxon>
        <taxon>Pseudomonadati</taxon>
        <taxon>Pseudomonadota</taxon>
        <taxon>Alphaproteobacteria</taxon>
        <taxon>Rhodobacterales</taxon>
        <taxon>Paracoccaceae</taxon>
        <taxon>Gemmobacter</taxon>
    </lineage>
</organism>
<evidence type="ECO:0000259" key="1">
    <source>
        <dbReference type="Pfam" id="PF06230"/>
    </source>
</evidence>
<protein>
    <submittedName>
        <fullName evidence="3">Phosphatidate cytidylyltransferase</fullName>
    </submittedName>
</protein>
<evidence type="ECO:0000259" key="2">
    <source>
        <dbReference type="Pfam" id="PF17930"/>
    </source>
</evidence>
<dbReference type="RefSeq" id="WP_189632011.1">
    <property type="nucleotide sequence ID" value="NZ_BMYQ01000001.1"/>
</dbReference>